<dbReference type="Proteomes" id="UP001604277">
    <property type="component" value="Unassembled WGS sequence"/>
</dbReference>
<feature type="domain" description="Callose synthase helical" evidence="1">
    <location>
        <begin position="30"/>
        <end position="213"/>
    </location>
</feature>
<protein>
    <submittedName>
        <fullName evidence="2">Callose synthase 11</fullName>
    </submittedName>
</protein>
<accession>A0ABD1S570</accession>
<evidence type="ECO:0000313" key="2">
    <source>
        <dbReference type="EMBL" id="KAL2495008.1"/>
    </source>
</evidence>
<comment type="caution">
    <text evidence="2">The sequence shown here is derived from an EMBL/GenBank/DDBJ whole genome shotgun (WGS) entry which is preliminary data.</text>
</comment>
<dbReference type="Pfam" id="PF25968">
    <property type="entry name" value="CALS1"/>
    <property type="match status" value="1"/>
</dbReference>
<dbReference type="PANTHER" id="PTHR12741:SF102">
    <property type="entry name" value="CALLOSE SYNTHASE 11"/>
    <property type="match status" value="1"/>
</dbReference>
<proteinExistence type="predicted"/>
<dbReference type="InterPro" id="IPR058851">
    <property type="entry name" value="CALS1_helical"/>
</dbReference>
<dbReference type="EMBL" id="JBFOLJ010000011">
    <property type="protein sequence ID" value="KAL2495008.1"/>
    <property type="molecule type" value="Genomic_DNA"/>
</dbReference>
<keyword evidence="3" id="KW-1185">Reference proteome</keyword>
<gene>
    <name evidence="2" type="ORF">Fot_38765</name>
</gene>
<dbReference type="AlphaFoldDB" id="A0ABD1S570"/>
<name>A0ABD1S570_9LAMI</name>
<dbReference type="PANTHER" id="PTHR12741">
    <property type="entry name" value="LYST-INTERACTING PROTEIN LIP5 DOPAMINE RESPONSIVE PROTEIN DRG-1"/>
    <property type="match status" value="1"/>
</dbReference>
<organism evidence="2 3">
    <name type="scientific">Forsythia ovata</name>
    <dbReference type="NCBI Taxonomy" id="205694"/>
    <lineage>
        <taxon>Eukaryota</taxon>
        <taxon>Viridiplantae</taxon>
        <taxon>Streptophyta</taxon>
        <taxon>Embryophyta</taxon>
        <taxon>Tracheophyta</taxon>
        <taxon>Spermatophyta</taxon>
        <taxon>Magnoliopsida</taxon>
        <taxon>eudicotyledons</taxon>
        <taxon>Gunneridae</taxon>
        <taxon>Pentapetalae</taxon>
        <taxon>asterids</taxon>
        <taxon>lamiids</taxon>
        <taxon>Lamiales</taxon>
        <taxon>Oleaceae</taxon>
        <taxon>Forsythieae</taxon>
        <taxon>Forsythia</taxon>
    </lineage>
</organism>
<evidence type="ECO:0000259" key="1">
    <source>
        <dbReference type="Pfam" id="PF25968"/>
    </source>
</evidence>
<sequence length="248" mass="29072">MRKEDLISDRELELMELPPNCWVIKVIRWPCFLLCNELQLALSQARALAEVLDRWAWLRICKNEYRRCAVIEAYDSIKYLLLEIIKYGTDEHSIATKFFMEVDYDIQNEKFTGAYKTAVLPQIHEQLISLIELLLMPKKEMGRVVDVLQALYELSIREFPKVKKPIAQLRQEGLAPLNPSTDAGLLFENAIQLPDAEDVFFYRQLRRLHTLLTSRDSMHNVPKNIEARRRIAFFSNLLFTKFPNLGKE</sequence>
<reference evidence="3" key="1">
    <citation type="submission" date="2024-07" db="EMBL/GenBank/DDBJ databases">
        <title>Two chromosome-level genome assemblies of Korean endemic species Abeliophyllum distichum and Forsythia ovata (Oleaceae).</title>
        <authorList>
            <person name="Jang H."/>
        </authorList>
    </citation>
    <scope>NUCLEOTIDE SEQUENCE [LARGE SCALE GENOMIC DNA]</scope>
</reference>
<evidence type="ECO:0000313" key="3">
    <source>
        <dbReference type="Proteomes" id="UP001604277"/>
    </source>
</evidence>